<reference evidence="2 3" key="1">
    <citation type="submission" date="2024-01" db="EMBL/GenBank/DDBJ databases">
        <authorList>
            <person name="Alioto T."/>
            <person name="Alioto T."/>
            <person name="Gomez Garrido J."/>
        </authorList>
    </citation>
    <scope>NUCLEOTIDE SEQUENCE [LARGE SCALE GENOMIC DNA]</scope>
</reference>
<name>A0AAV1Q0M3_SCOSC</name>
<sequence>MTSGSSLTSPPIDGRVVEGRDGTSSLGVLQLFRLEEGSDRRTSMGGLVRDIKQVQDLQSFLHGVCLSQKPDIVRCRCEEINPPLLLCRRKERAVRTGGPWDQGQASVLSSQTDLAAGMEVEAEDTAIRAGRTRPVVPRGGYRCRQHASEARLQELRDVYGVRTQVIMEHEWREMKKSNEAIKQYMKSYVSPEPLSPRSALYRGRTSAMRLQYSVRYSTLCQSPGGLGKIHIILLKNLVIGLDNQEHTGIL</sequence>
<comment type="caution">
    <text evidence="2">The sequence shown here is derived from an EMBL/GenBank/DDBJ whole genome shotgun (WGS) entry which is preliminary data.</text>
</comment>
<feature type="region of interest" description="Disordered" evidence="1">
    <location>
        <begin position="1"/>
        <end position="20"/>
    </location>
</feature>
<evidence type="ECO:0000313" key="3">
    <source>
        <dbReference type="Proteomes" id="UP001314229"/>
    </source>
</evidence>
<organism evidence="2 3">
    <name type="scientific">Scomber scombrus</name>
    <name type="common">Atlantic mackerel</name>
    <name type="synonym">Scomber vernalis</name>
    <dbReference type="NCBI Taxonomy" id="13677"/>
    <lineage>
        <taxon>Eukaryota</taxon>
        <taxon>Metazoa</taxon>
        <taxon>Chordata</taxon>
        <taxon>Craniata</taxon>
        <taxon>Vertebrata</taxon>
        <taxon>Euteleostomi</taxon>
        <taxon>Actinopterygii</taxon>
        <taxon>Neopterygii</taxon>
        <taxon>Teleostei</taxon>
        <taxon>Neoteleostei</taxon>
        <taxon>Acanthomorphata</taxon>
        <taxon>Pelagiaria</taxon>
        <taxon>Scombriformes</taxon>
        <taxon>Scombridae</taxon>
        <taxon>Scomber</taxon>
    </lineage>
</organism>
<accession>A0AAV1Q0M3</accession>
<gene>
    <name evidence="2" type="ORF">FSCOSCO3_A035830</name>
</gene>
<keyword evidence="3" id="KW-1185">Reference proteome</keyword>
<protein>
    <submittedName>
        <fullName evidence="2">DNA polymerase-like</fullName>
    </submittedName>
</protein>
<proteinExistence type="predicted"/>
<dbReference type="Proteomes" id="UP001314229">
    <property type="component" value="Unassembled WGS sequence"/>
</dbReference>
<evidence type="ECO:0000313" key="2">
    <source>
        <dbReference type="EMBL" id="CAK6977531.1"/>
    </source>
</evidence>
<dbReference type="EMBL" id="CAWUFR010000414">
    <property type="protein sequence ID" value="CAK6977531.1"/>
    <property type="molecule type" value="Genomic_DNA"/>
</dbReference>
<dbReference type="AlphaFoldDB" id="A0AAV1Q0M3"/>
<evidence type="ECO:0000256" key="1">
    <source>
        <dbReference type="SAM" id="MobiDB-lite"/>
    </source>
</evidence>